<evidence type="ECO:0000256" key="6">
    <source>
        <dbReference type="ARBA" id="ARBA00022692"/>
    </source>
</evidence>
<feature type="compositionally biased region" description="Low complexity" evidence="10">
    <location>
        <begin position="413"/>
        <end position="430"/>
    </location>
</feature>
<name>A0AA92K1Q6_RALSL</name>
<keyword evidence="8 11" id="KW-0472">Membrane</keyword>
<proteinExistence type="inferred from homology"/>
<dbReference type="InterPro" id="IPR058633">
    <property type="entry name" value="EmrA/FarA_HH"/>
</dbReference>
<protein>
    <submittedName>
        <fullName evidence="13">HlyD family efflux transporter periplasmic adaptor subunit</fullName>
    </submittedName>
</protein>
<feature type="transmembrane region" description="Helical" evidence="11">
    <location>
        <begin position="42"/>
        <end position="63"/>
    </location>
</feature>
<evidence type="ECO:0000256" key="1">
    <source>
        <dbReference type="ARBA" id="ARBA00004377"/>
    </source>
</evidence>
<feature type="region of interest" description="Disordered" evidence="10">
    <location>
        <begin position="413"/>
        <end position="436"/>
    </location>
</feature>
<dbReference type="InterPro" id="IPR050739">
    <property type="entry name" value="MFP"/>
</dbReference>
<keyword evidence="4" id="KW-1003">Cell membrane</keyword>
<feature type="coiled-coil region" evidence="9">
    <location>
        <begin position="179"/>
        <end position="206"/>
    </location>
</feature>
<evidence type="ECO:0000256" key="7">
    <source>
        <dbReference type="ARBA" id="ARBA00022989"/>
    </source>
</evidence>
<dbReference type="GO" id="GO:0005886">
    <property type="term" value="C:plasma membrane"/>
    <property type="evidence" value="ECO:0007669"/>
    <property type="project" value="UniProtKB-SubCell"/>
</dbReference>
<keyword evidence="3" id="KW-0813">Transport</keyword>
<dbReference type="Gene3D" id="2.40.50.100">
    <property type="match status" value="1"/>
</dbReference>
<keyword evidence="7 11" id="KW-1133">Transmembrane helix</keyword>
<sequence length="436" mass="45443">MSDNTPQAAPSAAPAPAAPAAIPNSSGSGSGSGSGNGKRKRMLTTLATALVVAGVGYGLYWGLYGRWFESTDDAYVQGNVVQVTPQVAGTVVAIRADDTQLVTAGQPLIELDRADARVALEQAEAALAQAVRQVRTLYSNTGAYTSTLAMRESDLAKAKEDLARRKQIAGTGAVSQEEIAHAQTSLQAAEAAVETAKEQLQANRVLTEQTTLERHPNVLQAAAKVREAYLAYARTSLPASVTGYVAKRSVQVGQRVAPGTPLMAIVPLDQLWVDANFKEVQVRHMRVGQPVELVADVYGSSVTYHGKVVGFSAGTGSAFSLLPAQNATGNWIKVVQRLPVRVSLDPKELKDHPLRVGLSMEARVDIHDEGGQSLASTPATPPLQTSVYDQAGQEADQVIASIIATNAGRGAASTPAAAGAIAPASSTRAAQPAPKA</sequence>
<comment type="similarity">
    <text evidence="2">Belongs to the membrane fusion protein (MFP) (TC 8.A.1) family.</text>
</comment>
<dbReference type="GO" id="GO:0046677">
    <property type="term" value="P:response to antibiotic"/>
    <property type="evidence" value="ECO:0007669"/>
    <property type="project" value="UniProtKB-ARBA"/>
</dbReference>
<evidence type="ECO:0000259" key="12">
    <source>
        <dbReference type="Pfam" id="PF25885"/>
    </source>
</evidence>
<dbReference type="PANTHER" id="PTHR30386">
    <property type="entry name" value="MEMBRANE FUSION SUBUNIT OF EMRAB-TOLC MULTIDRUG EFFLUX PUMP"/>
    <property type="match status" value="1"/>
</dbReference>
<feature type="domain" description="Multidrug export protein EmrA/FarA alpha-helical hairpin" evidence="12">
    <location>
        <begin position="115"/>
        <end position="235"/>
    </location>
</feature>
<dbReference type="SUPFAM" id="SSF111369">
    <property type="entry name" value="HlyD-like secretion proteins"/>
    <property type="match status" value="2"/>
</dbReference>
<evidence type="ECO:0000256" key="2">
    <source>
        <dbReference type="ARBA" id="ARBA00009477"/>
    </source>
</evidence>
<evidence type="ECO:0000256" key="10">
    <source>
        <dbReference type="SAM" id="MobiDB-lite"/>
    </source>
</evidence>
<dbReference type="Gene3D" id="2.40.30.170">
    <property type="match status" value="1"/>
</dbReference>
<comment type="subcellular location">
    <subcellularLocation>
        <location evidence="1">Cell inner membrane</location>
        <topology evidence="1">Single-pass membrane protein</topology>
    </subcellularLocation>
</comment>
<feature type="region of interest" description="Disordered" evidence="10">
    <location>
        <begin position="1"/>
        <end position="39"/>
    </location>
</feature>
<dbReference type="Pfam" id="PF25885">
    <property type="entry name" value="HH_EMRA"/>
    <property type="match status" value="1"/>
</dbReference>
<evidence type="ECO:0000256" key="4">
    <source>
        <dbReference type="ARBA" id="ARBA00022475"/>
    </source>
</evidence>
<dbReference type="AlphaFoldDB" id="A0AA92K1Q6"/>
<dbReference type="GO" id="GO:1990961">
    <property type="term" value="P:xenobiotic detoxification by transmembrane export across the plasma membrane"/>
    <property type="evidence" value="ECO:0007669"/>
    <property type="project" value="UniProtKB-ARBA"/>
</dbReference>
<dbReference type="GO" id="GO:0015721">
    <property type="term" value="P:bile acid and bile salt transport"/>
    <property type="evidence" value="ECO:0007669"/>
    <property type="project" value="UniProtKB-ARBA"/>
</dbReference>
<evidence type="ECO:0000313" key="13">
    <source>
        <dbReference type="EMBL" id="QOK96994.1"/>
    </source>
</evidence>
<evidence type="ECO:0000313" key="14">
    <source>
        <dbReference type="Proteomes" id="UP000593970"/>
    </source>
</evidence>
<evidence type="ECO:0000256" key="8">
    <source>
        <dbReference type="ARBA" id="ARBA00023136"/>
    </source>
</evidence>
<dbReference type="Gene3D" id="1.10.287.470">
    <property type="entry name" value="Helix hairpin bin"/>
    <property type="match status" value="1"/>
</dbReference>
<dbReference type="Proteomes" id="UP000593970">
    <property type="component" value="Chromosome"/>
</dbReference>
<gene>
    <name evidence="13" type="ORF">HF909_11480</name>
</gene>
<evidence type="ECO:0000256" key="3">
    <source>
        <dbReference type="ARBA" id="ARBA00022448"/>
    </source>
</evidence>
<dbReference type="PANTHER" id="PTHR30386:SF19">
    <property type="entry name" value="MULTIDRUG EXPORT PROTEIN EMRA-RELATED"/>
    <property type="match status" value="1"/>
</dbReference>
<feature type="compositionally biased region" description="Low complexity" evidence="10">
    <location>
        <begin position="8"/>
        <end position="27"/>
    </location>
</feature>
<evidence type="ECO:0000256" key="9">
    <source>
        <dbReference type="SAM" id="Coils"/>
    </source>
</evidence>
<keyword evidence="9" id="KW-0175">Coiled coil</keyword>
<dbReference type="EMBL" id="CP051169">
    <property type="protein sequence ID" value="QOK96994.1"/>
    <property type="molecule type" value="Genomic_DNA"/>
</dbReference>
<evidence type="ECO:0000256" key="11">
    <source>
        <dbReference type="SAM" id="Phobius"/>
    </source>
</evidence>
<reference evidence="14" key="1">
    <citation type="submission" date="2020-04" db="EMBL/GenBank/DDBJ databases">
        <title>Ralstonia solanacearum UW576, UW763, UW773, and UW774.</title>
        <authorList>
            <person name="Steidl O."/>
            <person name="Truchon A."/>
            <person name="Allen C."/>
        </authorList>
    </citation>
    <scope>NUCLEOTIDE SEQUENCE [LARGE SCALE GENOMIC DNA]</scope>
    <source>
        <strain evidence="14">UW774</strain>
    </source>
</reference>
<feature type="coiled-coil region" evidence="9">
    <location>
        <begin position="113"/>
        <end position="140"/>
    </location>
</feature>
<keyword evidence="5" id="KW-0997">Cell inner membrane</keyword>
<evidence type="ECO:0000256" key="5">
    <source>
        <dbReference type="ARBA" id="ARBA00022519"/>
    </source>
</evidence>
<dbReference type="FunFam" id="2.40.30.170:FF:000003">
    <property type="entry name" value="Multidrug resistance protein A"/>
    <property type="match status" value="1"/>
</dbReference>
<organism evidence="13 14">
    <name type="scientific">Ralstonia solanacearum</name>
    <name type="common">Pseudomonas solanacearum</name>
    <dbReference type="NCBI Taxonomy" id="305"/>
    <lineage>
        <taxon>Bacteria</taxon>
        <taxon>Pseudomonadati</taxon>
        <taxon>Pseudomonadota</taxon>
        <taxon>Betaproteobacteria</taxon>
        <taxon>Burkholderiales</taxon>
        <taxon>Burkholderiaceae</taxon>
        <taxon>Ralstonia</taxon>
        <taxon>Ralstonia solanacearum species complex</taxon>
    </lineage>
</organism>
<keyword evidence="6 11" id="KW-0812">Transmembrane</keyword>
<accession>A0AA92K1Q6</accession>